<dbReference type="EMBL" id="BMYK01000013">
    <property type="protein sequence ID" value="GHC90444.1"/>
    <property type="molecule type" value="Genomic_DNA"/>
</dbReference>
<accession>A0ABQ3G4V9</accession>
<comment type="caution">
    <text evidence="2">The sequence shown here is derived from an EMBL/GenBank/DDBJ whole genome shotgun (WGS) entry which is preliminary data.</text>
</comment>
<name>A0ABQ3G4V9_9BURK</name>
<keyword evidence="3" id="KW-1185">Reference proteome</keyword>
<sequence length="192" mass="21470">MSLGSQRSKRILQRCSHRIDDEVDANAMGDLPDGVYDVMGSTIHDMAGAEFNQPAASLRSTGHGDNRGTGLRGKLDGGKAHAAGCRLDEDSFSACESAAREKAVMRRPERDRQYRRIRCIHSIGYAPCTPRWHSPERSMRALHVKCRDPIPYSAACDIRSSRHHCARRRVSDNPGRLRWRSRAAVDQVATFN</sequence>
<protein>
    <submittedName>
        <fullName evidence="2">Uncharacterized protein</fullName>
    </submittedName>
</protein>
<feature type="region of interest" description="Disordered" evidence="1">
    <location>
        <begin position="56"/>
        <end position="75"/>
    </location>
</feature>
<evidence type="ECO:0000256" key="1">
    <source>
        <dbReference type="SAM" id="MobiDB-lite"/>
    </source>
</evidence>
<proteinExistence type="predicted"/>
<organism evidence="2 3">
    <name type="scientific">Pseudorhodoferax aquiterrae</name>
    <dbReference type="NCBI Taxonomy" id="747304"/>
    <lineage>
        <taxon>Bacteria</taxon>
        <taxon>Pseudomonadati</taxon>
        <taxon>Pseudomonadota</taxon>
        <taxon>Betaproteobacteria</taxon>
        <taxon>Burkholderiales</taxon>
        <taxon>Comamonadaceae</taxon>
    </lineage>
</organism>
<dbReference type="Proteomes" id="UP000626210">
    <property type="component" value="Unassembled WGS sequence"/>
</dbReference>
<gene>
    <name evidence="2" type="ORF">GCM10007320_38730</name>
</gene>
<evidence type="ECO:0000313" key="3">
    <source>
        <dbReference type="Proteomes" id="UP000626210"/>
    </source>
</evidence>
<evidence type="ECO:0000313" key="2">
    <source>
        <dbReference type="EMBL" id="GHC90444.1"/>
    </source>
</evidence>
<reference evidence="3" key="1">
    <citation type="journal article" date="2019" name="Int. J. Syst. Evol. Microbiol.">
        <title>The Global Catalogue of Microorganisms (GCM) 10K type strain sequencing project: providing services to taxonomists for standard genome sequencing and annotation.</title>
        <authorList>
            <consortium name="The Broad Institute Genomics Platform"/>
            <consortium name="The Broad Institute Genome Sequencing Center for Infectious Disease"/>
            <person name="Wu L."/>
            <person name="Ma J."/>
        </authorList>
    </citation>
    <scope>NUCLEOTIDE SEQUENCE [LARGE SCALE GENOMIC DNA]</scope>
    <source>
        <strain evidence="3">KCTC 23314</strain>
    </source>
</reference>